<organism evidence="1 2">
    <name type="scientific">Phialemonium atrogriseum</name>
    <dbReference type="NCBI Taxonomy" id="1093897"/>
    <lineage>
        <taxon>Eukaryota</taxon>
        <taxon>Fungi</taxon>
        <taxon>Dikarya</taxon>
        <taxon>Ascomycota</taxon>
        <taxon>Pezizomycotina</taxon>
        <taxon>Sordariomycetes</taxon>
        <taxon>Sordariomycetidae</taxon>
        <taxon>Cephalothecales</taxon>
        <taxon>Cephalothecaceae</taxon>
        <taxon>Phialemonium</taxon>
    </lineage>
</organism>
<proteinExistence type="predicted"/>
<dbReference type="Proteomes" id="UP001244011">
    <property type="component" value="Unassembled WGS sequence"/>
</dbReference>
<dbReference type="RefSeq" id="XP_060286938.1">
    <property type="nucleotide sequence ID" value="XM_060427113.1"/>
</dbReference>
<dbReference type="GeneID" id="85310300"/>
<reference evidence="1" key="1">
    <citation type="submission" date="2023-06" db="EMBL/GenBank/DDBJ databases">
        <title>Genome-scale phylogeny and comparative genomics of the fungal order Sordariales.</title>
        <authorList>
            <consortium name="Lawrence Berkeley National Laboratory"/>
            <person name="Hensen N."/>
            <person name="Bonometti L."/>
            <person name="Westerberg I."/>
            <person name="Brannstrom I.O."/>
            <person name="Guillou S."/>
            <person name="Cros-Aarteil S."/>
            <person name="Calhoun S."/>
            <person name="Haridas S."/>
            <person name="Kuo A."/>
            <person name="Mondo S."/>
            <person name="Pangilinan J."/>
            <person name="Riley R."/>
            <person name="Labutti K."/>
            <person name="Andreopoulos B."/>
            <person name="Lipzen A."/>
            <person name="Chen C."/>
            <person name="Yanf M."/>
            <person name="Daum C."/>
            <person name="Ng V."/>
            <person name="Clum A."/>
            <person name="Steindorff A."/>
            <person name="Ohm R."/>
            <person name="Martin F."/>
            <person name="Silar P."/>
            <person name="Natvig D."/>
            <person name="Lalanne C."/>
            <person name="Gautier V."/>
            <person name="Ament-Velasquez S.L."/>
            <person name="Kruys A."/>
            <person name="Hutchinson M.I."/>
            <person name="Powell A.J."/>
            <person name="Barry K."/>
            <person name="Miller A.N."/>
            <person name="Grigoriev I.V."/>
            <person name="Debuchy R."/>
            <person name="Gladieux P."/>
            <person name="Thoren M.H."/>
            <person name="Johannesson H."/>
        </authorList>
    </citation>
    <scope>NUCLEOTIDE SEQUENCE</scope>
    <source>
        <strain evidence="1">8032-3</strain>
    </source>
</reference>
<protein>
    <submittedName>
        <fullName evidence="1">Uncharacterized protein</fullName>
    </submittedName>
</protein>
<evidence type="ECO:0000313" key="2">
    <source>
        <dbReference type="Proteomes" id="UP001244011"/>
    </source>
</evidence>
<keyword evidence="2" id="KW-1185">Reference proteome</keyword>
<dbReference type="EMBL" id="MU839000">
    <property type="protein sequence ID" value="KAK1770725.1"/>
    <property type="molecule type" value="Genomic_DNA"/>
</dbReference>
<gene>
    <name evidence="1" type="ORF">QBC33DRAFT_529082</name>
</gene>
<sequence>MLRWLKANSSVRILNALSEFLLYLHVRSLRTRAALGQGRTERIFSILETFSLSQQGEGIPNVTGTAYTHFMGIRPMTRRKTLCTLDRAVQ</sequence>
<evidence type="ECO:0000313" key="1">
    <source>
        <dbReference type="EMBL" id="KAK1770725.1"/>
    </source>
</evidence>
<comment type="caution">
    <text evidence="1">The sequence shown here is derived from an EMBL/GenBank/DDBJ whole genome shotgun (WGS) entry which is preliminary data.</text>
</comment>
<accession>A0AAJ0C679</accession>
<dbReference type="AlphaFoldDB" id="A0AAJ0C679"/>
<name>A0AAJ0C679_9PEZI</name>